<dbReference type="InterPro" id="IPR012827">
    <property type="entry name" value="Hemerythrin_metal-bd"/>
</dbReference>
<dbReference type="AlphaFoldDB" id="A0A1U7J6M0"/>
<dbReference type="PANTHER" id="PTHR37164">
    <property type="entry name" value="BACTERIOHEMERYTHRIN"/>
    <property type="match status" value="1"/>
</dbReference>
<dbReference type="SUPFAM" id="SSF47188">
    <property type="entry name" value="Hemerythrin-like"/>
    <property type="match status" value="1"/>
</dbReference>
<protein>
    <submittedName>
        <fullName evidence="5">Hemerythrin</fullName>
    </submittedName>
</protein>
<dbReference type="InterPro" id="IPR050669">
    <property type="entry name" value="Hemerythrin"/>
</dbReference>
<dbReference type="Proteomes" id="UP000185557">
    <property type="component" value="Unassembled WGS sequence"/>
</dbReference>
<proteinExistence type="inferred from homology"/>
<organism evidence="5 6">
    <name type="scientific">Phormidium tenue NIES-30</name>
    <dbReference type="NCBI Taxonomy" id="549789"/>
    <lineage>
        <taxon>Bacteria</taxon>
        <taxon>Bacillati</taxon>
        <taxon>Cyanobacteriota</taxon>
        <taxon>Cyanophyceae</taxon>
        <taxon>Oscillatoriophycideae</taxon>
        <taxon>Oscillatoriales</taxon>
        <taxon>Oscillatoriaceae</taxon>
        <taxon>Phormidium</taxon>
    </lineage>
</organism>
<dbReference type="STRING" id="549789.NIES30_08870"/>
<evidence type="ECO:0000256" key="3">
    <source>
        <dbReference type="ARBA" id="ARBA00023004"/>
    </source>
</evidence>
<dbReference type="InterPro" id="IPR012312">
    <property type="entry name" value="Hemerythrin-like"/>
</dbReference>
<evidence type="ECO:0000259" key="4">
    <source>
        <dbReference type="Pfam" id="PF01814"/>
    </source>
</evidence>
<dbReference type="PANTHER" id="PTHR37164:SF1">
    <property type="entry name" value="BACTERIOHEMERYTHRIN"/>
    <property type="match status" value="1"/>
</dbReference>
<evidence type="ECO:0000256" key="2">
    <source>
        <dbReference type="ARBA" id="ARBA00022723"/>
    </source>
</evidence>
<evidence type="ECO:0000313" key="5">
    <source>
        <dbReference type="EMBL" id="OKH48651.1"/>
    </source>
</evidence>
<dbReference type="GO" id="GO:0046872">
    <property type="term" value="F:metal ion binding"/>
    <property type="evidence" value="ECO:0007669"/>
    <property type="project" value="UniProtKB-KW"/>
</dbReference>
<accession>A0A1U7J6M0</accession>
<evidence type="ECO:0000256" key="1">
    <source>
        <dbReference type="ARBA" id="ARBA00010587"/>
    </source>
</evidence>
<dbReference type="EMBL" id="MRCG01000005">
    <property type="protein sequence ID" value="OKH48651.1"/>
    <property type="molecule type" value="Genomic_DNA"/>
</dbReference>
<dbReference type="NCBIfam" id="TIGR02481">
    <property type="entry name" value="hemeryth_dom"/>
    <property type="match status" value="1"/>
</dbReference>
<comment type="similarity">
    <text evidence="1">Belongs to the hemerythrin family.</text>
</comment>
<keyword evidence="6" id="KW-1185">Reference proteome</keyword>
<feature type="domain" description="Hemerythrin-like" evidence="4">
    <location>
        <begin position="19"/>
        <end position="133"/>
    </location>
</feature>
<dbReference type="InterPro" id="IPR035938">
    <property type="entry name" value="Hemerythrin-like_sf"/>
</dbReference>
<evidence type="ECO:0000313" key="6">
    <source>
        <dbReference type="Proteomes" id="UP000185557"/>
    </source>
</evidence>
<keyword evidence="2" id="KW-0479">Metal-binding</keyword>
<dbReference type="Pfam" id="PF01814">
    <property type="entry name" value="Hemerythrin"/>
    <property type="match status" value="1"/>
</dbReference>
<comment type="caution">
    <text evidence="5">The sequence shown here is derived from an EMBL/GenBank/DDBJ whole genome shotgun (WGS) entry which is preliminary data.</text>
</comment>
<sequence length="146" mass="16399">MENTITLQPFTWDDSLSTGVPMIDAHHKELIAAVNDLGLAIAHHKGSTAIKKLFAFLKFYAEWHFEHEEACAAKHKCPIAEVNQQAHTTFIENFGQLHDRYKASDASEAVAIEIYQQLADWLTSHILKIDTNIGRCIRSATQAQTP</sequence>
<reference evidence="5 6" key="1">
    <citation type="submission" date="2016-11" db="EMBL/GenBank/DDBJ databases">
        <title>Draft Genome Sequences of Nine Cyanobacterial Strains from Diverse Habitats.</title>
        <authorList>
            <person name="Zhu T."/>
            <person name="Hou S."/>
            <person name="Lu X."/>
            <person name="Hess W.R."/>
        </authorList>
    </citation>
    <scope>NUCLEOTIDE SEQUENCE [LARGE SCALE GENOMIC DNA]</scope>
    <source>
        <strain evidence="5 6">NIES-30</strain>
    </source>
</reference>
<dbReference type="CDD" id="cd12107">
    <property type="entry name" value="Hemerythrin"/>
    <property type="match status" value="1"/>
</dbReference>
<name>A0A1U7J6M0_9CYAN</name>
<keyword evidence="3" id="KW-0408">Iron</keyword>
<dbReference type="NCBIfam" id="NF033749">
    <property type="entry name" value="bact_hemeryth"/>
    <property type="match status" value="1"/>
</dbReference>
<dbReference type="Gene3D" id="1.20.120.50">
    <property type="entry name" value="Hemerythrin-like"/>
    <property type="match status" value="1"/>
</dbReference>
<dbReference type="OrthoDB" id="9797092at2"/>
<dbReference type="RefSeq" id="WP_073608062.1">
    <property type="nucleotide sequence ID" value="NZ_MRCG01000005.1"/>
</dbReference>
<gene>
    <name evidence="5" type="ORF">NIES30_08870</name>
</gene>